<protein>
    <recommendedName>
        <fullName evidence="15">Alkaline ceramidase</fullName>
        <ecNumber evidence="15">3.5.1.-</ecNumber>
    </recommendedName>
</protein>
<dbReference type="PANTHER" id="PTHR46139">
    <property type="entry name" value="ALKALINE CERAMIDASE"/>
    <property type="match status" value="1"/>
</dbReference>
<evidence type="ECO:0000256" key="7">
    <source>
        <dbReference type="ARBA" id="ARBA00022919"/>
    </source>
</evidence>
<keyword evidence="16" id="KW-1185">Reference proteome</keyword>
<feature type="binding site" evidence="14">
    <location>
        <position position="89"/>
    </location>
    <ligand>
        <name>Zn(2+)</name>
        <dbReference type="ChEBI" id="CHEBI:29105"/>
        <note>catalytic</note>
    </ligand>
</feature>
<dbReference type="AlphaFoldDB" id="A0A6P7ZD15"/>
<evidence type="ECO:0000256" key="2">
    <source>
        <dbReference type="ARBA" id="ARBA00004760"/>
    </source>
</evidence>
<feature type="binding site" evidence="13">
    <location>
        <position position="39"/>
    </location>
    <ligand>
        <name>Ca(2+)</name>
        <dbReference type="ChEBI" id="CHEBI:29108"/>
    </ligand>
</feature>
<feature type="binding site" evidence="14">
    <location>
        <position position="221"/>
    </location>
    <ligand>
        <name>Zn(2+)</name>
        <dbReference type="ChEBI" id="CHEBI:29105"/>
        <note>catalytic</note>
    </ligand>
</feature>
<feature type="binding site" evidence="13">
    <location>
        <position position="25"/>
    </location>
    <ligand>
        <name>Ca(2+)</name>
        <dbReference type="ChEBI" id="CHEBI:29108"/>
    </ligand>
</feature>
<feature type="transmembrane region" description="Helical" evidence="15">
    <location>
        <begin position="102"/>
        <end position="119"/>
    </location>
</feature>
<dbReference type="KEGG" id="muo:115480832"/>
<feature type="transmembrane region" description="Helical" evidence="15">
    <location>
        <begin position="180"/>
        <end position="199"/>
    </location>
</feature>
<evidence type="ECO:0000256" key="8">
    <source>
        <dbReference type="ARBA" id="ARBA00022989"/>
    </source>
</evidence>
<dbReference type="Pfam" id="PF05875">
    <property type="entry name" value="Ceramidase"/>
    <property type="match status" value="1"/>
</dbReference>
<dbReference type="GO" id="GO:0005783">
    <property type="term" value="C:endoplasmic reticulum"/>
    <property type="evidence" value="ECO:0007669"/>
    <property type="project" value="TreeGrafter"/>
</dbReference>
<keyword evidence="6 15" id="KW-0378">Hydrolase</keyword>
<reference evidence="17" key="2">
    <citation type="submission" date="2025-08" db="UniProtKB">
        <authorList>
            <consortium name="RefSeq"/>
        </authorList>
    </citation>
    <scope>IDENTIFICATION</scope>
</reference>
<dbReference type="GO" id="GO:0046514">
    <property type="term" value="P:ceramide catabolic process"/>
    <property type="evidence" value="ECO:0007669"/>
    <property type="project" value="TreeGrafter"/>
</dbReference>
<comment type="pathway">
    <text evidence="2">Lipid metabolism; sphingolipid metabolism.</text>
</comment>
<feature type="transmembrane region" description="Helical" evidence="15">
    <location>
        <begin position="219"/>
        <end position="238"/>
    </location>
</feature>
<evidence type="ECO:0000313" key="17">
    <source>
        <dbReference type="RefSeq" id="XP_030075623.1"/>
    </source>
</evidence>
<comment type="cofactor">
    <cofactor evidence="14">
        <name>Zn(2+)</name>
        <dbReference type="ChEBI" id="CHEBI:29105"/>
    </cofactor>
</comment>
<organism evidence="16 17">
    <name type="scientific">Microcaecilia unicolor</name>
    <dbReference type="NCBI Taxonomy" id="1415580"/>
    <lineage>
        <taxon>Eukaryota</taxon>
        <taxon>Metazoa</taxon>
        <taxon>Chordata</taxon>
        <taxon>Craniata</taxon>
        <taxon>Vertebrata</taxon>
        <taxon>Euteleostomi</taxon>
        <taxon>Amphibia</taxon>
        <taxon>Gymnophiona</taxon>
        <taxon>Siphonopidae</taxon>
        <taxon>Microcaecilia</taxon>
    </lineage>
</organism>
<feature type="binding site" evidence="13">
    <location>
        <position position="26"/>
    </location>
    <ligand>
        <name>Ca(2+)</name>
        <dbReference type="ChEBI" id="CHEBI:29108"/>
    </ligand>
</feature>
<comment type="pathway">
    <text evidence="3">Sphingolipid metabolism.</text>
</comment>
<feature type="binding site" evidence="14">
    <location>
        <position position="217"/>
    </location>
    <ligand>
        <name>Zn(2+)</name>
        <dbReference type="ChEBI" id="CHEBI:29105"/>
        <note>catalytic</note>
    </ligand>
</feature>
<feature type="transmembrane region" description="Helical" evidence="15">
    <location>
        <begin position="72"/>
        <end position="90"/>
    </location>
</feature>
<dbReference type="InParanoid" id="A0A6P7ZD15"/>
<comment type="function">
    <text evidence="15">Hydrolyzes the sphingolipid ceramide into sphingosine and free fatty acid.</text>
</comment>
<comment type="catalytic activity">
    <reaction evidence="10">
        <text>N-(9Z-octadecenoyl)-sphing-4-enine + H2O = sphing-4-enine + (9Z)-octadecenoate</text>
        <dbReference type="Rhea" id="RHEA:41299"/>
        <dbReference type="ChEBI" id="CHEBI:15377"/>
        <dbReference type="ChEBI" id="CHEBI:30823"/>
        <dbReference type="ChEBI" id="CHEBI:57756"/>
        <dbReference type="ChEBI" id="CHEBI:77996"/>
    </reaction>
    <physiologicalReaction direction="left-to-right" evidence="10">
        <dbReference type="Rhea" id="RHEA:41300"/>
    </physiologicalReaction>
</comment>
<feature type="transmembrane region" description="Helical" evidence="15">
    <location>
        <begin position="40"/>
        <end position="60"/>
    </location>
</feature>
<feature type="binding site" evidence="13">
    <location>
        <position position="28"/>
    </location>
    <ligand>
        <name>Ca(2+)</name>
        <dbReference type="ChEBI" id="CHEBI:29108"/>
    </ligand>
</feature>
<keyword evidence="9 15" id="KW-0472">Membrane</keyword>
<evidence type="ECO:0000256" key="4">
    <source>
        <dbReference type="ARBA" id="ARBA00009780"/>
    </source>
</evidence>
<evidence type="ECO:0000256" key="15">
    <source>
        <dbReference type="RuleBase" id="RU364079"/>
    </source>
</evidence>
<dbReference type="OrthoDB" id="187171at2759"/>
<dbReference type="CTD" id="125981"/>
<keyword evidence="13" id="KW-0479">Metal-binding</keyword>
<feature type="binding site" evidence="13">
    <location>
        <position position="30"/>
    </location>
    <ligand>
        <name>Ca(2+)</name>
        <dbReference type="ChEBI" id="CHEBI:29108"/>
    </ligand>
</feature>
<sequence length="277" mass="32751">MYLPLLENYSQRMESVFAYQSSEVDWCEENFQYSDQVAEYYNTISNAGFFICAPLMMYLLHPYAQERTLAVHFFWLMLIIVGIFSVYFHMTLSYVGQMLDEIAILWIISMAYAIWFPRSQFPSFIKNRHQFITMVFITSSMCTLLTFMKPIVNAYALNCTTIHVLYTITLELKKCTNPRIHHLTVVTVFWWVLAITCWISDRVLCEFWRGISFPYLHSFWHVLITITVVHSTALFTYFDAIHEIPECLPEVQYWPCNSWLVGLPYLTVQSSRKLKDC</sequence>
<evidence type="ECO:0000256" key="14">
    <source>
        <dbReference type="PIRSR" id="PIRSR608901-2"/>
    </source>
</evidence>
<evidence type="ECO:0000256" key="5">
    <source>
        <dbReference type="ARBA" id="ARBA00022692"/>
    </source>
</evidence>
<evidence type="ECO:0000256" key="9">
    <source>
        <dbReference type="ARBA" id="ARBA00023136"/>
    </source>
</evidence>
<keyword evidence="15" id="KW-0443">Lipid metabolism</keyword>
<comment type="similarity">
    <text evidence="4 15">Belongs to the alkaline ceramidase family.</text>
</comment>
<comment type="caution">
    <text evidence="15">Lacks conserved residue(s) required for the propagation of feature annotation.</text>
</comment>
<dbReference type="GeneID" id="115480832"/>
<evidence type="ECO:0000256" key="3">
    <source>
        <dbReference type="ARBA" id="ARBA00004991"/>
    </source>
</evidence>
<name>A0A6P7ZD15_9AMPH</name>
<evidence type="ECO:0000256" key="11">
    <source>
        <dbReference type="ARBA" id="ARBA00048323"/>
    </source>
</evidence>
<evidence type="ECO:0000256" key="10">
    <source>
        <dbReference type="ARBA" id="ARBA00047401"/>
    </source>
</evidence>
<dbReference type="GO" id="GO:0016020">
    <property type="term" value="C:membrane"/>
    <property type="evidence" value="ECO:0007669"/>
    <property type="project" value="UniProtKB-SubCell"/>
</dbReference>
<evidence type="ECO:0000256" key="1">
    <source>
        <dbReference type="ARBA" id="ARBA00004141"/>
    </source>
</evidence>
<evidence type="ECO:0000256" key="6">
    <source>
        <dbReference type="ARBA" id="ARBA00022801"/>
    </source>
</evidence>
<dbReference type="EC" id="3.5.1.-" evidence="15"/>
<dbReference type="GO" id="GO:0046512">
    <property type="term" value="P:sphingosine biosynthetic process"/>
    <property type="evidence" value="ECO:0007669"/>
    <property type="project" value="TreeGrafter"/>
</dbReference>
<evidence type="ECO:0000313" key="16">
    <source>
        <dbReference type="Proteomes" id="UP000515156"/>
    </source>
</evidence>
<keyword evidence="8 15" id="KW-1133">Transmembrane helix</keyword>
<evidence type="ECO:0000256" key="13">
    <source>
        <dbReference type="PIRSR" id="PIRSR608901-1"/>
    </source>
</evidence>
<gene>
    <name evidence="17" type="primary">ACER1</name>
</gene>
<comment type="catalytic activity">
    <reaction evidence="12">
        <text>an N-acylsphinganine + H2O = sphinganine + a fatty acid</text>
        <dbReference type="Rhea" id="RHEA:33551"/>
        <dbReference type="ChEBI" id="CHEBI:15377"/>
        <dbReference type="ChEBI" id="CHEBI:28868"/>
        <dbReference type="ChEBI" id="CHEBI:31488"/>
        <dbReference type="ChEBI" id="CHEBI:57817"/>
    </reaction>
    <physiologicalReaction direction="left-to-right" evidence="12">
        <dbReference type="Rhea" id="RHEA:33552"/>
    </physiologicalReaction>
</comment>
<feature type="transmembrane region" description="Helical" evidence="15">
    <location>
        <begin position="131"/>
        <end position="148"/>
    </location>
</feature>
<dbReference type="PANTHER" id="PTHR46139:SF2">
    <property type="entry name" value="ALKALINE CERAMIDASE 1"/>
    <property type="match status" value="1"/>
</dbReference>
<accession>A0A6P7ZD15</accession>
<comment type="catalytic activity">
    <reaction evidence="11">
        <text>an N-acylsphing-4-enine + H2O = sphing-4-enine + a fatty acid</text>
        <dbReference type="Rhea" id="RHEA:20856"/>
        <dbReference type="ChEBI" id="CHEBI:15377"/>
        <dbReference type="ChEBI" id="CHEBI:28868"/>
        <dbReference type="ChEBI" id="CHEBI:52639"/>
        <dbReference type="ChEBI" id="CHEBI:57756"/>
        <dbReference type="EC" id="3.5.1.23"/>
    </reaction>
    <physiologicalReaction direction="left-to-right" evidence="11">
        <dbReference type="Rhea" id="RHEA:20857"/>
    </physiologicalReaction>
</comment>
<keyword evidence="14" id="KW-0862">Zinc</keyword>
<keyword evidence="5 15" id="KW-0812">Transmembrane</keyword>
<reference evidence="16" key="1">
    <citation type="submission" date="2024-06" db="UniProtKB">
        <authorList>
            <consortium name="RefSeq"/>
        </authorList>
    </citation>
    <scope>NUCLEOTIDE SEQUENCE [LARGE SCALE GENOMIC DNA]</scope>
</reference>
<keyword evidence="7" id="KW-0746">Sphingolipid metabolism</keyword>
<evidence type="ECO:0000256" key="12">
    <source>
        <dbReference type="ARBA" id="ARBA00049511"/>
    </source>
</evidence>
<dbReference type="GO" id="GO:0046872">
    <property type="term" value="F:metal ion binding"/>
    <property type="evidence" value="ECO:0007669"/>
    <property type="project" value="UniProtKB-KW"/>
</dbReference>
<dbReference type="UniPathway" id="UPA00222"/>
<dbReference type="InterPro" id="IPR008901">
    <property type="entry name" value="ACER"/>
</dbReference>
<dbReference type="RefSeq" id="XP_030075623.1">
    <property type="nucleotide sequence ID" value="XM_030219763.1"/>
</dbReference>
<proteinExistence type="inferred from homology"/>
<dbReference type="Proteomes" id="UP000515156">
    <property type="component" value="Chromosome 11"/>
</dbReference>
<dbReference type="FunCoup" id="A0A6P7ZD15">
    <property type="interactions" value="302"/>
</dbReference>
<keyword evidence="13" id="KW-0106">Calcium</keyword>
<comment type="subcellular location">
    <subcellularLocation>
        <location evidence="1">Membrane</location>
        <topology evidence="1">Multi-pass membrane protein</topology>
    </subcellularLocation>
</comment>
<dbReference type="GO" id="GO:0017040">
    <property type="term" value="F:N-acylsphingosine amidohydrolase activity"/>
    <property type="evidence" value="ECO:0007669"/>
    <property type="project" value="UniProtKB-EC"/>
</dbReference>